<dbReference type="PANTHER" id="PTHR21666">
    <property type="entry name" value="PEPTIDASE-RELATED"/>
    <property type="match status" value="1"/>
</dbReference>
<evidence type="ECO:0000256" key="5">
    <source>
        <dbReference type="ARBA" id="ARBA00022833"/>
    </source>
</evidence>
<evidence type="ECO:0000256" key="2">
    <source>
        <dbReference type="ARBA" id="ARBA00022670"/>
    </source>
</evidence>
<organism evidence="9 10">
    <name type="scientific">Methylorubrum suomiense</name>
    <dbReference type="NCBI Taxonomy" id="144191"/>
    <lineage>
        <taxon>Bacteria</taxon>
        <taxon>Pseudomonadati</taxon>
        <taxon>Pseudomonadota</taxon>
        <taxon>Alphaproteobacteria</taxon>
        <taxon>Hyphomicrobiales</taxon>
        <taxon>Methylobacteriaceae</taxon>
        <taxon>Methylorubrum</taxon>
    </lineage>
</organism>
<keyword evidence="2" id="KW-0645">Protease</keyword>
<dbReference type="InterPro" id="IPR011055">
    <property type="entry name" value="Dup_hybrid_motif"/>
</dbReference>
<dbReference type="RefSeq" id="WP_137829257.1">
    <property type="nucleotide sequence ID" value="NZ_BPRE01000008.1"/>
</dbReference>
<dbReference type="Proteomes" id="UP001055093">
    <property type="component" value="Unassembled WGS sequence"/>
</dbReference>
<evidence type="ECO:0000256" key="1">
    <source>
        <dbReference type="ARBA" id="ARBA00001947"/>
    </source>
</evidence>
<feature type="domain" description="M23ase beta-sheet core" evidence="8">
    <location>
        <begin position="290"/>
        <end position="384"/>
    </location>
</feature>
<name>A0ABQ4UVY2_9HYPH</name>
<keyword evidence="10" id="KW-1185">Reference proteome</keyword>
<keyword evidence="5" id="KW-0862">Zinc</keyword>
<comment type="cofactor">
    <cofactor evidence="1">
        <name>Zn(2+)</name>
        <dbReference type="ChEBI" id="CHEBI:29105"/>
    </cofactor>
</comment>
<dbReference type="InterPro" id="IPR050570">
    <property type="entry name" value="Cell_wall_metabolism_enzyme"/>
</dbReference>
<comment type="caution">
    <text evidence="9">The sequence shown here is derived from an EMBL/GenBank/DDBJ whole genome shotgun (WGS) entry which is preliminary data.</text>
</comment>
<evidence type="ECO:0000256" key="3">
    <source>
        <dbReference type="ARBA" id="ARBA00022723"/>
    </source>
</evidence>
<keyword evidence="4" id="KW-0378">Hydrolase</keyword>
<dbReference type="InterPro" id="IPR016047">
    <property type="entry name" value="M23ase_b-sheet_dom"/>
</dbReference>
<gene>
    <name evidence="9" type="ORF">BGCPKDLD_3028</name>
</gene>
<reference evidence="9" key="2">
    <citation type="submission" date="2021-08" db="EMBL/GenBank/DDBJ databases">
        <authorList>
            <person name="Tani A."/>
            <person name="Ola A."/>
            <person name="Ogura Y."/>
            <person name="Katsura K."/>
            <person name="Hayashi T."/>
        </authorList>
    </citation>
    <scope>NUCLEOTIDE SEQUENCE</scope>
    <source>
        <strain evidence="9">DSM 14458</strain>
    </source>
</reference>
<dbReference type="SUPFAM" id="SSF51261">
    <property type="entry name" value="Duplicated hybrid motif"/>
    <property type="match status" value="1"/>
</dbReference>
<evidence type="ECO:0000313" key="9">
    <source>
        <dbReference type="EMBL" id="GJE76436.1"/>
    </source>
</evidence>
<evidence type="ECO:0000256" key="7">
    <source>
        <dbReference type="SAM" id="MobiDB-lite"/>
    </source>
</evidence>
<feature type="compositionally biased region" description="Pro residues" evidence="7">
    <location>
        <begin position="127"/>
        <end position="142"/>
    </location>
</feature>
<accession>A0ABQ4UVY2</accession>
<dbReference type="Gene3D" id="2.70.70.10">
    <property type="entry name" value="Glucose Permease (Domain IIA)"/>
    <property type="match status" value="1"/>
</dbReference>
<evidence type="ECO:0000256" key="6">
    <source>
        <dbReference type="ARBA" id="ARBA00023049"/>
    </source>
</evidence>
<dbReference type="CDD" id="cd12797">
    <property type="entry name" value="M23_peptidase"/>
    <property type="match status" value="1"/>
</dbReference>
<dbReference type="EMBL" id="BPRE01000008">
    <property type="protein sequence ID" value="GJE76436.1"/>
    <property type="molecule type" value="Genomic_DNA"/>
</dbReference>
<evidence type="ECO:0000259" key="8">
    <source>
        <dbReference type="Pfam" id="PF01551"/>
    </source>
</evidence>
<protein>
    <recommendedName>
        <fullName evidence="8">M23ase beta-sheet core domain-containing protein</fullName>
    </recommendedName>
</protein>
<sequence length="398" mass="43034">MPHSASRSLKPVLHTRLVAALGLGLTLTTAWAGAASYYLIFHDEMLARFVSRQSAMQYTYEERVDTLQRALDRATSDHTATRSAIETRLSTLAERQAVIERRQGILTGLPGAAAESDVTTTGSIPSVEPPPMPTRPQKPFPTPELRMHSGEWSGGRAVDRAENFDTTILARLARLERSLDHVAERQSRAVARVAQRAGDSADRFRNLIARTGLNPARFEPAMGGVGGPLVPLPADGFETNLAEARRQIEDETHLRRVTAALPFRQPLPGEIAYTSSFGTRLDPFTRAMALHTGVDMRAEIGAPARATAAGRVTAAEYAGGYGNMVEVDHGHGLVTRYAHLSGTAVLVGQRVEAGTVIGFVGSTGRSTGSHLHYETRIDGEPVDPQRFLRAGSELVFAD</sequence>
<keyword evidence="6" id="KW-0482">Metalloprotease</keyword>
<keyword evidence="3" id="KW-0479">Metal-binding</keyword>
<evidence type="ECO:0000313" key="10">
    <source>
        <dbReference type="Proteomes" id="UP001055093"/>
    </source>
</evidence>
<proteinExistence type="predicted"/>
<dbReference type="PANTHER" id="PTHR21666:SF288">
    <property type="entry name" value="CELL DIVISION PROTEIN YTFB"/>
    <property type="match status" value="1"/>
</dbReference>
<dbReference type="Pfam" id="PF01551">
    <property type="entry name" value="Peptidase_M23"/>
    <property type="match status" value="1"/>
</dbReference>
<reference evidence="9" key="1">
    <citation type="journal article" date="2021" name="Front. Microbiol.">
        <title>Comprehensive Comparative Genomics and Phenotyping of Methylobacterium Species.</title>
        <authorList>
            <person name="Alessa O."/>
            <person name="Ogura Y."/>
            <person name="Fujitani Y."/>
            <person name="Takami H."/>
            <person name="Hayashi T."/>
            <person name="Sahin N."/>
            <person name="Tani A."/>
        </authorList>
    </citation>
    <scope>NUCLEOTIDE SEQUENCE</scope>
    <source>
        <strain evidence="9">DSM 14458</strain>
    </source>
</reference>
<evidence type="ECO:0000256" key="4">
    <source>
        <dbReference type="ARBA" id="ARBA00022801"/>
    </source>
</evidence>
<feature type="region of interest" description="Disordered" evidence="7">
    <location>
        <begin position="114"/>
        <end position="151"/>
    </location>
</feature>